<keyword evidence="4" id="KW-1185">Reference proteome</keyword>
<dbReference type="SUPFAM" id="SSF46565">
    <property type="entry name" value="Chaperone J-domain"/>
    <property type="match status" value="1"/>
</dbReference>
<dbReference type="STRING" id="670386.D3B793"/>
<evidence type="ECO:0000256" key="1">
    <source>
        <dbReference type="SAM" id="MobiDB-lite"/>
    </source>
</evidence>
<feature type="compositionally biased region" description="Low complexity" evidence="1">
    <location>
        <begin position="180"/>
        <end position="216"/>
    </location>
</feature>
<dbReference type="EMBL" id="ADBJ01000018">
    <property type="protein sequence ID" value="EFA82636.1"/>
    <property type="molecule type" value="Genomic_DNA"/>
</dbReference>
<dbReference type="PANTHER" id="PTHR23172:SF19">
    <property type="entry name" value="J DOMAIN-CONTAINING PROTEIN"/>
    <property type="match status" value="1"/>
</dbReference>
<feature type="compositionally biased region" description="Low complexity" evidence="1">
    <location>
        <begin position="446"/>
        <end position="460"/>
    </location>
</feature>
<organism evidence="3 4">
    <name type="scientific">Heterostelium pallidum (strain ATCC 26659 / Pp 5 / PN500)</name>
    <name type="common">Cellular slime mold</name>
    <name type="synonym">Polysphondylium pallidum</name>
    <dbReference type="NCBI Taxonomy" id="670386"/>
    <lineage>
        <taxon>Eukaryota</taxon>
        <taxon>Amoebozoa</taxon>
        <taxon>Evosea</taxon>
        <taxon>Eumycetozoa</taxon>
        <taxon>Dictyostelia</taxon>
        <taxon>Acytosteliales</taxon>
        <taxon>Acytosteliaceae</taxon>
        <taxon>Heterostelium</taxon>
    </lineage>
</organism>
<dbReference type="InterPro" id="IPR036869">
    <property type="entry name" value="J_dom_sf"/>
</dbReference>
<feature type="compositionally biased region" description="Polar residues" evidence="1">
    <location>
        <begin position="236"/>
        <end position="251"/>
    </location>
</feature>
<dbReference type="GO" id="GO:0031982">
    <property type="term" value="C:vesicle"/>
    <property type="evidence" value="ECO:0007669"/>
    <property type="project" value="TreeGrafter"/>
</dbReference>
<feature type="domain" description="J" evidence="2">
    <location>
        <begin position="538"/>
        <end position="602"/>
    </location>
</feature>
<sequence>MEFSTGQLDTFFKANQQQNQMPDSLSSKFQESIQRLYDAMGTMEHEFLKSTIDVMDHKVIQPLKRDQDYNRMTKQLLDKRKKLNLDYDSIKKSNDAGRVSSVKQEFDLVSKKTYNHLHARSKIRCKLIVHSIVTMIQQFCMFYESNALLLEGLLEMVEPLVNNYQLSSSDLADLYSAKKQPTTGTGIPTTGTATATATPSTSTSVPINNSNNNNTTSPPPTYNEAVRQQQHQQQQSPYGSTPPQHSPPTTRHQQEKLFNVWEDDNEDSSTTTSTNSKASVDDWMYPSSTTTTTTNNSNSNNSSPSSSYTKPNVNTTNNNGNNNRSSGDFWSQQQQQQQQSSSQQQNNINSNFNQQQRSNSQQTPNPQQQQQQQQQTPQQFRQQQQQNNFNNNQRTSSPIDDWMNQSQPQQQQQQQQSQQQQTTPSQQKQSSGYDHIFGDFDFTSPQQTPKQQQHQQQQQQSNTTPGFQSAFFNGPSSGPMPTSSTPGFSPHVDHHQHARQTIEPGISDRVKHWAEKNNRRNNIRVLLATLHEVLWEESGWEKITLGAVITPVQVKKVYRKAIMVVHPDKVNNGTLEQKMIAQRIFESLREEYEVFRIESEKP</sequence>
<dbReference type="InterPro" id="IPR001623">
    <property type="entry name" value="DnaJ_domain"/>
</dbReference>
<name>D3B793_HETP5</name>
<protein>
    <submittedName>
        <fullName evidence="3">DNAJ heat shock N-terminal domain-containing protein</fullName>
    </submittedName>
</protein>
<dbReference type="GO" id="GO:0030276">
    <property type="term" value="F:clathrin binding"/>
    <property type="evidence" value="ECO:0007669"/>
    <property type="project" value="TreeGrafter"/>
</dbReference>
<reference evidence="3 4" key="1">
    <citation type="journal article" date="2011" name="Genome Res.">
        <title>Phylogeny-wide analysis of social amoeba genomes highlights ancient origins for complex intercellular communication.</title>
        <authorList>
            <person name="Heidel A.J."/>
            <person name="Lawal H.M."/>
            <person name="Felder M."/>
            <person name="Schilde C."/>
            <person name="Helps N.R."/>
            <person name="Tunggal B."/>
            <person name="Rivero F."/>
            <person name="John U."/>
            <person name="Schleicher M."/>
            <person name="Eichinger L."/>
            <person name="Platzer M."/>
            <person name="Noegel A.A."/>
            <person name="Schaap P."/>
            <person name="Gloeckner G."/>
        </authorList>
    </citation>
    <scope>NUCLEOTIDE SEQUENCE [LARGE SCALE GENOMIC DNA]</scope>
    <source>
        <strain evidence="4">ATCC 26659 / Pp 5 / PN500</strain>
    </source>
</reference>
<dbReference type="FunCoup" id="D3B793">
    <property type="interactions" value="80"/>
</dbReference>
<evidence type="ECO:0000313" key="3">
    <source>
        <dbReference type="EMBL" id="EFA82636.1"/>
    </source>
</evidence>
<feature type="compositionally biased region" description="Polar residues" evidence="1">
    <location>
        <begin position="461"/>
        <end position="471"/>
    </location>
</feature>
<dbReference type="CDD" id="cd06257">
    <property type="entry name" value="DnaJ"/>
    <property type="match status" value="1"/>
</dbReference>
<dbReference type="AlphaFoldDB" id="D3B793"/>
<dbReference type="Proteomes" id="UP000001396">
    <property type="component" value="Unassembled WGS sequence"/>
</dbReference>
<proteinExistence type="predicted"/>
<feature type="compositionally biased region" description="Low complexity" evidence="1">
    <location>
        <begin position="474"/>
        <end position="490"/>
    </location>
</feature>
<feature type="compositionally biased region" description="Low complexity" evidence="1">
    <location>
        <begin position="331"/>
        <end position="397"/>
    </location>
</feature>
<dbReference type="InterPro" id="IPR027267">
    <property type="entry name" value="AH/BAR_dom_sf"/>
</dbReference>
<dbReference type="GO" id="GO:0005737">
    <property type="term" value="C:cytoplasm"/>
    <property type="evidence" value="ECO:0007669"/>
    <property type="project" value="TreeGrafter"/>
</dbReference>
<evidence type="ECO:0000313" key="4">
    <source>
        <dbReference type="Proteomes" id="UP000001396"/>
    </source>
</evidence>
<keyword evidence="3" id="KW-0346">Stress response</keyword>
<dbReference type="SUPFAM" id="SSF103657">
    <property type="entry name" value="BAR/IMD domain-like"/>
    <property type="match status" value="1"/>
</dbReference>
<feature type="region of interest" description="Disordered" evidence="1">
    <location>
        <begin position="180"/>
        <end position="497"/>
    </location>
</feature>
<dbReference type="Gene3D" id="1.10.287.110">
    <property type="entry name" value="DnaJ domain"/>
    <property type="match status" value="1"/>
</dbReference>
<feature type="compositionally biased region" description="Low complexity" evidence="1">
    <location>
        <begin position="405"/>
        <end position="431"/>
    </location>
</feature>
<feature type="compositionally biased region" description="Low complexity" evidence="1">
    <location>
        <begin position="285"/>
        <end position="323"/>
    </location>
</feature>
<dbReference type="GO" id="GO:0072583">
    <property type="term" value="P:clathrin-dependent endocytosis"/>
    <property type="evidence" value="ECO:0007669"/>
    <property type="project" value="TreeGrafter"/>
</dbReference>
<dbReference type="GO" id="GO:0072318">
    <property type="term" value="P:clathrin coat disassembly"/>
    <property type="evidence" value="ECO:0007669"/>
    <property type="project" value="TreeGrafter"/>
</dbReference>
<dbReference type="RefSeq" id="XP_020434753.1">
    <property type="nucleotide sequence ID" value="XM_020575233.1"/>
</dbReference>
<accession>D3B793</accession>
<dbReference type="GeneID" id="31359816"/>
<dbReference type="InParanoid" id="D3B793"/>
<evidence type="ECO:0000259" key="2">
    <source>
        <dbReference type="PROSITE" id="PS50076"/>
    </source>
</evidence>
<dbReference type="Gene3D" id="1.20.1270.60">
    <property type="entry name" value="Arfaptin homology (AH) domain/BAR domain"/>
    <property type="match status" value="1"/>
</dbReference>
<gene>
    <name evidence="3" type="ORF">PPL_04329</name>
</gene>
<comment type="caution">
    <text evidence="3">The sequence shown here is derived from an EMBL/GenBank/DDBJ whole genome shotgun (WGS) entry which is preliminary data.</text>
</comment>
<dbReference type="OMA" id="MIAQRIF"/>
<dbReference type="PANTHER" id="PTHR23172">
    <property type="entry name" value="AUXILIN/CYCLIN G-ASSOCIATED KINASE-RELATED"/>
    <property type="match status" value="1"/>
</dbReference>
<dbReference type="PROSITE" id="PS50076">
    <property type="entry name" value="DNAJ_2"/>
    <property type="match status" value="1"/>
</dbReference>